<accession>A0A0N4UQ94</accession>
<evidence type="ECO:0000256" key="10">
    <source>
        <dbReference type="ARBA" id="ARBA00023157"/>
    </source>
</evidence>
<evidence type="ECO:0000313" key="15">
    <source>
        <dbReference type="WBParaSite" id="DME_0001017001-mRNA-1"/>
    </source>
</evidence>
<dbReference type="AlphaFoldDB" id="A0A0N4UQ94"/>
<evidence type="ECO:0000256" key="9">
    <source>
        <dbReference type="ARBA" id="ARBA00023128"/>
    </source>
</evidence>
<keyword evidence="9 11" id="KW-0496">Mitochondrion</keyword>
<comment type="subcellular location">
    <subcellularLocation>
        <location evidence="2 11">Mitochondrion</location>
    </subcellularLocation>
</comment>
<dbReference type="STRING" id="318479.A0A0N4UQ94"/>
<comment type="similarity">
    <text evidence="3 11">Belongs to the CMC family.</text>
</comment>
<organism evidence="13 15">
    <name type="scientific">Dracunculus medinensis</name>
    <name type="common">Guinea worm</name>
    <dbReference type="NCBI Taxonomy" id="318479"/>
    <lineage>
        <taxon>Eukaryota</taxon>
        <taxon>Metazoa</taxon>
        <taxon>Ecdysozoa</taxon>
        <taxon>Nematoda</taxon>
        <taxon>Chromadorea</taxon>
        <taxon>Rhabditida</taxon>
        <taxon>Spirurina</taxon>
        <taxon>Dracunculoidea</taxon>
        <taxon>Dracunculidae</taxon>
        <taxon>Dracunculus</taxon>
    </lineage>
</organism>
<comment type="similarity">
    <text evidence="4">Belongs to the complex I NDUFA8 subunit family.</text>
</comment>
<evidence type="ECO:0000256" key="11">
    <source>
        <dbReference type="RuleBase" id="RU364104"/>
    </source>
</evidence>
<sequence length="184" mass="21678">MAITNDVQMPSDEELTVPHEITLSTPYFKAVAPYMHVMCENEIKEFMLRRRELEDPRKTLNEGAAVTACGIRFLQKLKKTCNSEIDNFANCIDHGSAKLYVSKCREEQRFTDQCISEKMNIDRPQIGYFSKLHVHDSMQPKPDYQIRNYKEEAKMVLSELPENYHLRKDYRRFRDWCAQIFDAA</sequence>
<dbReference type="GO" id="GO:0006120">
    <property type="term" value="P:mitochondrial electron transport, NADH to ubiquinone"/>
    <property type="evidence" value="ECO:0007669"/>
    <property type="project" value="InterPro"/>
</dbReference>
<dbReference type="EMBL" id="UYYG01001257">
    <property type="protein sequence ID" value="VDN60875.1"/>
    <property type="molecule type" value="Genomic_DNA"/>
</dbReference>
<evidence type="ECO:0000256" key="5">
    <source>
        <dbReference type="ARBA" id="ARBA00022448"/>
    </source>
</evidence>
<dbReference type="Proteomes" id="UP000038040">
    <property type="component" value="Unplaced"/>
</dbReference>
<evidence type="ECO:0000256" key="4">
    <source>
        <dbReference type="ARBA" id="ARBA00010705"/>
    </source>
</evidence>
<keyword evidence="14" id="KW-1185">Reference proteome</keyword>
<keyword evidence="6" id="KW-0679">Respiratory chain</keyword>
<keyword evidence="5" id="KW-0813">Transport</keyword>
<protein>
    <recommendedName>
        <fullName evidence="11">COX assembly mitochondrial protein</fullName>
    </recommendedName>
</protein>
<dbReference type="InterPro" id="IPR013892">
    <property type="entry name" value="Cyt_c_biogenesis_Cmc1-like"/>
</dbReference>
<evidence type="ECO:0000313" key="14">
    <source>
        <dbReference type="Proteomes" id="UP000274756"/>
    </source>
</evidence>
<evidence type="ECO:0000313" key="12">
    <source>
        <dbReference type="EMBL" id="VDN60875.1"/>
    </source>
</evidence>
<dbReference type="WBParaSite" id="DME_0001017001-mRNA-1">
    <property type="protein sequence ID" value="DME_0001017001-mRNA-1"/>
    <property type="gene ID" value="DME_0001017001"/>
</dbReference>
<reference evidence="12 14" key="2">
    <citation type="submission" date="2018-11" db="EMBL/GenBank/DDBJ databases">
        <authorList>
            <consortium name="Pathogen Informatics"/>
        </authorList>
    </citation>
    <scope>NUCLEOTIDE SEQUENCE [LARGE SCALE GENOMIC DNA]</scope>
</reference>
<evidence type="ECO:0000256" key="6">
    <source>
        <dbReference type="ARBA" id="ARBA00022660"/>
    </source>
</evidence>
<dbReference type="OrthoDB" id="276296at2759"/>
<evidence type="ECO:0000256" key="1">
    <source>
        <dbReference type="ARBA" id="ARBA00003195"/>
    </source>
</evidence>
<evidence type="ECO:0000256" key="3">
    <source>
        <dbReference type="ARBA" id="ARBA00007347"/>
    </source>
</evidence>
<gene>
    <name evidence="12" type="ORF">DME_LOCUS10848</name>
</gene>
<dbReference type="PANTHER" id="PTHR13344">
    <property type="entry name" value="NADH-UBIQUINONE OXIDOREDUCTASE"/>
    <property type="match status" value="1"/>
</dbReference>
<keyword evidence="10" id="KW-1015">Disulfide bond</keyword>
<dbReference type="PANTHER" id="PTHR13344:SF0">
    <property type="entry name" value="NADH DEHYDROGENASE [UBIQUINONE] 1 ALPHA SUBCOMPLEX SUBUNIT 8"/>
    <property type="match status" value="1"/>
</dbReference>
<dbReference type="GO" id="GO:0005739">
    <property type="term" value="C:mitochondrion"/>
    <property type="evidence" value="ECO:0007669"/>
    <property type="project" value="UniProtKB-SubCell"/>
</dbReference>
<evidence type="ECO:0000256" key="7">
    <source>
        <dbReference type="ARBA" id="ARBA00022737"/>
    </source>
</evidence>
<comment type="function">
    <text evidence="1">Accessory subunit of the mitochondrial membrane respiratory chain NADH dehydrogenase (Complex I), that is believed not to be involved in catalysis. Complex I functions in the transfer of electrons from NADH to the respiratory chain. The immediate electron acceptor for the enzyme is believed to be ubiquinone.</text>
</comment>
<dbReference type="Pfam" id="PF08583">
    <property type="entry name" value="Cmc1"/>
    <property type="match status" value="1"/>
</dbReference>
<evidence type="ECO:0000313" key="13">
    <source>
        <dbReference type="Proteomes" id="UP000038040"/>
    </source>
</evidence>
<keyword evidence="8" id="KW-0249">Electron transport</keyword>
<evidence type="ECO:0000256" key="8">
    <source>
        <dbReference type="ARBA" id="ARBA00022982"/>
    </source>
</evidence>
<evidence type="ECO:0000256" key="2">
    <source>
        <dbReference type="ARBA" id="ARBA00004173"/>
    </source>
</evidence>
<proteinExistence type="inferred from homology"/>
<keyword evidence="7" id="KW-0677">Repeat</keyword>
<name>A0A0N4UQ94_DRAME</name>
<dbReference type="Proteomes" id="UP000274756">
    <property type="component" value="Unassembled WGS sequence"/>
</dbReference>
<dbReference type="InterPro" id="IPR016680">
    <property type="entry name" value="NDUFA8"/>
</dbReference>
<reference evidence="15" key="1">
    <citation type="submission" date="2017-02" db="UniProtKB">
        <authorList>
            <consortium name="WormBaseParasite"/>
        </authorList>
    </citation>
    <scope>IDENTIFICATION</scope>
</reference>